<keyword evidence="4" id="KW-0788">Thiol protease</keyword>
<evidence type="ECO:0000256" key="4">
    <source>
        <dbReference type="ARBA" id="ARBA00022807"/>
    </source>
</evidence>
<keyword evidence="7" id="KW-1185">Reference proteome</keyword>
<comment type="similarity">
    <text evidence="1">Belongs to the peptidase C40 family.</text>
</comment>
<comment type="caution">
    <text evidence="6">The sequence shown here is derived from an EMBL/GenBank/DDBJ whole genome shotgun (WGS) entry which is preliminary data.</text>
</comment>
<dbReference type="EMBL" id="LNKT01000023">
    <property type="protein sequence ID" value="KYJ86539.1"/>
    <property type="molecule type" value="Genomic_DNA"/>
</dbReference>
<name>A0A151CGD3_9BACT</name>
<dbReference type="InterPro" id="IPR000064">
    <property type="entry name" value="NLP_P60_dom"/>
</dbReference>
<evidence type="ECO:0000259" key="5">
    <source>
        <dbReference type="PROSITE" id="PS51935"/>
    </source>
</evidence>
<dbReference type="InterPro" id="IPR051202">
    <property type="entry name" value="Peptidase_C40"/>
</dbReference>
<dbReference type="InterPro" id="IPR038765">
    <property type="entry name" value="Papain-like_cys_pep_sf"/>
</dbReference>
<protein>
    <recommendedName>
        <fullName evidence="5">NlpC/P60 domain-containing protein</fullName>
    </recommendedName>
</protein>
<dbReference type="STRING" id="1630136.AS592_06975"/>
<dbReference type="PANTHER" id="PTHR47053:SF1">
    <property type="entry name" value="MUREIN DD-ENDOPEPTIDASE MEPH-RELATED"/>
    <property type="match status" value="1"/>
</dbReference>
<evidence type="ECO:0000256" key="2">
    <source>
        <dbReference type="ARBA" id="ARBA00022670"/>
    </source>
</evidence>
<dbReference type="Proteomes" id="UP000075359">
    <property type="component" value="Unassembled WGS sequence"/>
</dbReference>
<dbReference type="PROSITE" id="PS51935">
    <property type="entry name" value="NLPC_P60"/>
    <property type="match status" value="1"/>
</dbReference>
<gene>
    <name evidence="6" type="ORF">AS592_06975</name>
</gene>
<reference evidence="6 7" key="1">
    <citation type="submission" date="2015-11" db="EMBL/GenBank/DDBJ databases">
        <title>Draft genome of Sulfurovum riftiae 1812E, a member of the Epsilonproteobacteria isolated from the tube of the deep-sea hydrothermal vent tubewom Riftia pachyptila.</title>
        <authorList>
            <person name="Vetriani C."/>
            <person name="Giovannelli D."/>
        </authorList>
    </citation>
    <scope>NUCLEOTIDE SEQUENCE [LARGE SCALE GENOMIC DNA]</scope>
    <source>
        <strain evidence="6 7">1812E</strain>
    </source>
</reference>
<dbReference type="RefSeq" id="WP_067330849.1">
    <property type="nucleotide sequence ID" value="NZ_LNKT01000023.1"/>
</dbReference>
<dbReference type="GO" id="GO:0006508">
    <property type="term" value="P:proteolysis"/>
    <property type="evidence" value="ECO:0007669"/>
    <property type="project" value="UniProtKB-KW"/>
</dbReference>
<dbReference type="Gene3D" id="3.90.1720.10">
    <property type="entry name" value="endopeptidase domain like (from Nostoc punctiforme)"/>
    <property type="match status" value="1"/>
</dbReference>
<keyword evidence="3" id="KW-0378">Hydrolase</keyword>
<evidence type="ECO:0000256" key="1">
    <source>
        <dbReference type="ARBA" id="ARBA00007074"/>
    </source>
</evidence>
<dbReference type="GO" id="GO:0008234">
    <property type="term" value="F:cysteine-type peptidase activity"/>
    <property type="evidence" value="ECO:0007669"/>
    <property type="project" value="UniProtKB-KW"/>
</dbReference>
<proteinExistence type="inferred from homology"/>
<evidence type="ECO:0000313" key="7">
    <source>
        <dbReference type="Proteomes" id="UP000075359"/>
    </source>
</evidence>
<dbReference type="SUPFAM" id="SSF54001">
    <property type="entry name" value="Cysteine proteinases"/>
    <property type="match status" value="1"/>
</dbReference>
<dbReference type="PANTHER" id="PTHR47053">
    <property type="entry name" value="MUREIN DD-ENDOPEPTIDASE MEPH-RELATED"/>
    <property type="match status" value="1"/>
</dbReference>
<evidence type="ECO:0000256" key="3">
    <source>
        <dbReference type="ARBA" id="ARBA00022801"/>
    </source>
</evidence>
<feature type="domain" description="NlpC/P60" evidence="5">
    <location>
        <begin position="97"/>
        <end position="222"/>
    </location>
</feature>
<sequence length="226" mass="25736">MNKPLLLSIFLFSASYANLFTITDRNGNIIQAKVLEHHENECLNQKKTEYSLQAIYDELHREENLARRAEAARIRAQRIAHEMAAAKKAGREYHMSAIDRQKLLEDAKFFKGGKYVWGGTSPKGFDCSGYVQYLYKKHNVNLPRTAWAQSKKGEPVDLHNLQKGDLLFFLTDKKRGIPVTHVGIYIGDGKFIHAASRKKGIIISPIDHGYYAKKFVSARRVVESRG</sequence>
<dbReference type="OrthoDB" id="9807055at2"/>
<keyword evidence="2" id="KW-0645">Protease</keyword>
<dbReference type="Pfam" id="PF00877">
    <property type="entry name" value="NLPC_P60"/>
    <property type="match status" value="1"/>
</dbReference>
<accession>A0A151CGD3</accession>
<organism evidence="6 7">
    <name type="scientific">Sulfurovum riftiae</name>
    <dbReference type="NCBI Taxonomy" id="1630136"/>
    <lineage>
        <taxon>Bacteria</taxon>
        <taxon>Pseudomonadati</taxon>
        <taxon>Campylobacterota</taxon>
        <taxon>Epsilonproteobacteria</taxon>
        <taxon>Campylobacterales</taxon>
        <taxon>Sulfurovaceae</taxon>
        <taxon>Sulfurovum</taxon>
    </lineage>
</organism>
<dbReference type="AlphaFoldDB" id="A0A151CGD3"/>
<evidence type="ECO:0000313" key="6">
    <source>
        <dbReference type="EMBL" id="KYJ86539.1"/>
    </source>
</evidence>